<evidence type="ECO:0000313" key="2">
    <source>
        <dbReference type="Proteomes" id="UP000011554"/>
    </source>
</evidence>
<organism evidence="1 2">
    <name type="scientific">Natrialba asiatica (strain ATCC 700177 / DSM 12278 / JCM 9576 / FERM P-10747 / NBRC 102637 / 172P1)</name>
    <dbReference type="NCBI Taxonomy" id="29540"/>
    <lineage>
        <taxon>Archaea</taxon>
        <taxon>Methanobacteriati</taxon>
        <taxon>Methanobacteriota</taxon>
        <taxon>Stenosarchaea group</taxon>
        <taxon>Halobacteria</taxon>
        <taxon>Halobacteriales</taxon>
        <taxon>Natrialbaceae</taxon>
        <taxon>Natrialba</taxon>
    </lineage>
</organism>
<protein>
    <submittedName>
        <fullName evidence="1">Uncharacterized protein</fullName>
    </submittedName>
</protein>
<dbReference type="STRING" id="29540.C481_11140"/>
<gene>
    <name evidence="1" type="ORF">C481_11140</name>
</gene>
<reference evidence="1 2" key="1">
    <citation type="journal article" date="2014" name="PLoS Genet.">
        <title>Phylogenetically driven sequencing of extremely halophilic archaea reveals strategies for static and dynamic osmo-response.</title>
        <authorList>
            <person name="Becker E.A."/>
            <person name="Seitzer P.M."/>
            <person name="Tritt A."/>
            <person name="Larsen D."/>
            <person name="Krusor M."/>
            <person name="Yao A.I."/>
            <person name="Wu D."/>
            <person name="Madern D."/>
            <person name="Eisen J.A."/>
            <person name="Darling A.E."/>
            <person name="Facciotti M.T."/>
        </authorList>
    </citation>
    <scope>NUCLEOTIDE SEQUENCE [LARGE SCALE GENOMIC DNA]</scope>
    <source>
        <strain evidence="1 2">DSM 12278</strain>
    </source>
</reference>
<dbReference type="Proteomes" id="UP000011554">
    <property type="component" value="Unassembled WGS sequence"/>
</dbReference>
<dbReference type="EMBL" id="AOIO01000029">
    <property type="protein sequence ID" value="ELZ00785.1"/>
    <property type="molecule type" value="Genomic_DNA"/>
</dbReference>
<dbReference type="AlphaFoldDB" id="M0AQF7"/>
<name>M0AQF7_NATA1</name>
<proteinExistence type="predicted"/>
<keyword evidence="2" id="KW-1185">Reference proteome</keyword>
<sequence length="62" mass="6865">MSQMTVPQIPPEAINAHTRVSSDRRERALEDGDIISDDTDPVQSTTLGSKKEVTALGWIGWR</sequence>
<accession>M0AQF7</accession>
<comment type="caution">
    <text evidence="1">The sequence shown here is derived from an EMBL/GenBank/DDBJ whole genome shotgun (WGS) entry which is preliminary data.</text>
</comment>
<evidence type="ECO:0000313" key="1">
    <source>
        <dbReference type="EMBL" id="ELZ00785.1"/>
    </source>
</evidence>